<dbReference type="GO" id="GO:0072330">
    <property type="term" value="P:monocarboxylic acid biosynthetic process"/>
    <property type="evidence" value="ECO:0007669"/>
    <property type="project" value="UniProtKB-ARBA"/>
</dbReference>
<proteinExistence type="predicted"/>
<comment type="caution">
    <text evidence="1">The sequence shown here is derived from an EMBL/GenBank/DDBJ whole genome shotgun (WGS) entry which is preliminary data.</text>
</comment>
<dbReference type="Proteomes" id="UP000186955">
    <property type="component" value="Unassembled WGS sequence"/>
</dbReference>
<dbReference type="STRING" id="1316194.A0A1Q5SZJ3"/>
<dbReference type="InterPro" id="IPR029058">
    <property type="entry name" value="AB_hydrolase_fold"/>
</dbReference>
<reference evidence="1 2" key="1">
    <citation type="submission" date="2016-10" db="EMBL/GenBank/DDBJ databases">
        <title>Genome sequence of the ascomycete fungus Penicillium subrubescens.</title>
        <authorList>
            <person name="De Vries R.P."/>
            <person name="Peng M."/>
            <person name="Dilokpimol A."/>
            <person name="Hilden K."/>
            <person name="Makela M.R."/>
            <person name="Grigoriev I."/>
            <person name="Riley R."/>
            <person name="Granchi Z."/>
        </authorList>
    </citation>
    <scope>NUCLEOTIDE SEQUENCE [LARGE SCALE GENOMIC DNA]</scope>
    <source>
        <strain evidence="1 2">CBS 132785</strain>
    </source>
</reference>
<evidence type="ECO:0008006" key="3">
    <source>
        <dbReference type="Google" id="ProtNLM"/>
    </source>
</evidence>
<organism evidence="1 2">
    <name type="scientific">Penicillium subrubescens</name>
    <dbReference type="NCBI Taxonomy" id="1316194"/>
    <lineage>
        <taxon>Eukaryota</taxon>
        <taxon>Fungi</taxon>
        <taxon>Dikarya</taxon>
        <taxon>Ascomycota</taxon>
        <taxon>Pezizomycotina</taxon>
        <taxon>Eurotiomycetes</taxon>
        <taxon>Eurotiomycetidae</taxon>
        <taxon>Eurotiales</taxon>
        <taxon>Aspergillaceae</taxon>
        <taxon>Penicillium</taxon>
    </lineage>
</organism>
<keyword evidence="2" id="KW-1185">Reference proteome</keyword>
<dbReference type="EMBL" id="MNBE01000725">
    <property type="protein sequence ID" value="OKO93413.1"/>
    <property type="molecule type" value="Genomic_DNA"/>
</dbReference>
<dbReference type="AlphaFoldDB" id="A0A1Q5SZJ3"/>
<accession>A0A1Q5SZJ3</accession>
<evidence type="ECO:0000313" key="1">
    <source>
        <dbReference type="EMBL" id="OKO93413.1"/>
    </source>
</evidence>
<name>A0A1Q5SZJ3_9EURO</name>
<dbReference type="SUPFAM" id="SSF53474">
    <property type="entry name" value="alpha/beta-Hydrolases"/>
    <property type="match status" value="1"/>
</dbReference>
<evidence type="ECO:0000313" key="2">
    <source>
        <dbReference type="Proteomes" id="UP000186955"/>
    </source>
</evidence>
<dbReference type="GO" id="GO:0017000">
    <property type="term" value="P:antibiotic biosynthetic process"/>
    <property type="evidence" value="ECO:0007669"/>
    <property type="project" value="UniProtKB-ARBA"/>
</dbReference>
<sequence length="245" mass="27374">MQNNANEAQPWFTPNNIVTSADSENFFRDVFPLFSDSDFSKLKEVYPSSGDTNPHMTNYSTLGYTGPTALTMSGWANGEQQRVNNLQAEVLFVCPAYWLAAAFPEAWKYEFSVPPSPHGYDMGAYFYRNGNWPAEFVIAFESIWGNFIVHRDPRISQNLACGTNCDPRTADMTQWKPWNSEQRAQLSANMTGGTPAFYNAAGTLVPSIAEPGLSNSYTLSDGVTWEGGRGNRCKFWQEMGPKIPQ</sequence>
<gene>
    <name evidence="1" type="ORF">PENSUB_12476</name>
</gene>
<dbReference type="Gene3D" id="3.40.50.1820">
    <property type="entry name" value="alpha/beta hydrolase"/>
    <property type="match status" value="1"/>
</dbReference>
<protein>
    <recommendedName>
        <fullName evidence="3">Carboxylesterase type B domain-containing protein</fullName>
    </recommendedName>
</protein>